<dbReference type="PANTHER" id="PTHR41521">
    <property type="match status" value="1"/>
</dbReference>
<dbReference type="SUPFAM" id="SSF54909">
    <property type="entry name" value="Dimeric alpha+beta barrel"/>
    <property type="match status" value="1"/>
</dbReference>
<reference evidence="2 3" key="1">
    <citation type="submission" date="2021-03" db="EMBL/GenBank/DDBJ databases">
        <title>Sneathiella sp. CAU 1612 isolated from Kang Won-do.</title>
        <authorList>
            <person name="Kim W."/>
        </authorList>
    </citation>
    <scope>NUCLEOTIDE SEQUENCE [LARGE SCALE GENOMIC DNA]</scope>
    <source>
        <strain evidence="2 3">CAU 1612</strain>
    </source>
</reference>
<sequence length="100" mass="11381">MPAYMIARIDVTDPEQYEVYKSLAPIAIKKYGGRYLTRGGAMETLEGPTETRRMVLLEYPDMAAAKAFYDSPEYRKARDARKDAAEGQFVLLEGLDKPLW</sequence>
<dbReference type="InterPro" id="IPR010753">
    <property type="entry name" value="DUF1330"/>
</dbReference>
<organism evidence="2 3">
    <name type="scientific">Sneathiella sedimenti</name>
    <dbReference type="NCBI Taxonomy" id="2816034"/>
    <lineage>
        <taxon>Bacteria</taxon>
        <taxon>Pseudomonadati</taxon>
        <taxon>Pseudomonadota</taxon>
        <taxon>Alphaproteobacteria</taxon>
        <taxon>Sneathiellales</taxon>
        <taxon>Sneathiellaceae</taxon>
        <taxon>Sneathiella</taxon>
    </lineage>
</organism>
<dbReference type="InterPro" id="IPR011008">
    <property type="entry name" value="Dimeric_a/b-barrel"/>
</dbReference>
<protein>
    <submittedName>
        <fullName evidence="2">DUF1330 domain-containing protein</fullName>
    </submittedName>
</protein>
<dbReference type="Proteomes" id="UP000664761">
    <property type="component" value="Unassembled WGS sequence"/>
</dbReference>
<name>A0ABS3F7B5_9PROT</name>
<keyword evidence="3" id="KW-1185">Reference proteome</keyword>
<evidence type="ECO:0000313" key="3">
    <source>
        <dbReference type="Proteomes" id="UP000664761"/>
    </source>
</evidence>
<feature type="domain" description="DUF1330" evidence="1">
    <location>
        <begin position="2"/>
        <end position="95"/>
    </location>
</feature>
<accession>A0ABS3F7B5</accession>
<evidence type="ECO:0000259" key="1">
    <source>
        <dbReference type="Pfam" id="PF07045"/>
    </source>
</evidence>
<dbReference type="PANTHER" id="PTHR41521:SF4">
    <property type="entry name" value="BLR0684 PROTEIN"/>
    <property type="match status" value="1"/>
</dbReference>
<dbReference type="Pfam" id="PF07045">
    <property type="entry name" value="DUF1330"/>
    <property type="match status" value="1"/>
</dbReference>
<dbReference type="EMBL" id="JAFLNC010000004">
    <property type="protein sequence ID" value="MBO0334409.1"/>
    <property type="molecule type" value="Genomic_DNA"/>
</dbReference>
<comment type="caution">
    <text evidence="2">The sequence shown here is derived from an EMBL/GenBank/DDBJ whole genome shotgun (WGS) entry which is preliminary data.</text>
</comment>
<dbReference type="RefSeq" id="WP_207046185.1">
    <property type="nucleotide sequence ID" value="NZ_JAFLNC010000004.1"/>
</dbReference>
<proteinExistence type="predicted"/>
<dbReference type="Gene3D" id="3.30.70.100">
    <property type="match status" value="1"/>
</dbReference>
<evidence type="ECO:0000313" key="2">
    <source>
        <dbReference type="EMBL" id="MBO0334409.1"/>
    </source>
</evidence>
<gene>
    <name evidence="2" type="ORF">J0X12_12330</name>
</gene>